<name>A0ABU5MT67_9BACT</name>
<protein>
    <recommendedName>
        <fullName evidence="4">PEP-CTERM protein-sorting domain-containing protein</fullName>
    </recommendedName>
</protein>
<proteinExistence type="predicted"/>
<comment type="caution">
    <text evidence="2">The sequence shown here is derived from an EMBL/GenBank/DDBJ whole genome shotgun (WGS) entry which is preliminary data.</text>
</comment>
<accession>A0ABU5MT67</accession>
<reference evidence="2 3" key="1">
    <citation type="journal article" date="2024" name="Appl. Environ. Microbiol.">
        <title>Pontiella agarivorans sp. nov., a novel marine anaerobic bacterium capable of degrading macroalgal polysaccharides and fixing nitrogen.</title>
        <authorList>
            <person name="Liu N."/>
            <person name="Kivenson V."/>
            <person name="Peng X."/>
            <person name="Cui Z."/>
            <person name="Lankiewicz T.S."/>
            <person name="Gosselin K.M."/>
            <person name="English C.J."/>
            <person name="Blair E.M."/>
            <person name="O'Malley M.A."/>
            <person name="Valentine D.L."/>
        </authorList>
    </citation>
    <scope>NUCLEOTIDE SEQUENCE [LARGE SCALE GENOMIC DNA]</scope>
    <source>
        <strain evidence="2 3">NLcol2</strain>
    </source>
</reference>
<dbReference type="Proteomes" id="UP001290861">
    <property type="component" value="Unassembled WGS sequence"/>
</dbReference>
<evidence type="ECO:0000256" key="1">
    <source>
        <dbReference type="SAM" id="SignalP"/>
    </source>
</evidence>
<evidence type="ECO:0000313" key="3">
    <source>
        <dbReference type="Proteomes" id="UP001290861"/>
    </source>
</evidence>
<dbReference type="EMBL" id="JARVCO010000002">
    <property type="protein sequence ID" value="MDZ8117322.1"/>
    <property type="molecule type" value="Genomic_DNA"/>
</dbReference>
<keyword evidence="3" id="KW-1185">Reference proteome</keyword>
<keyword evidence="1" id="KW-0732">Signal</keyword>
<feature type="signal peptide" evidence="1">
    <location>
        <begin position="1"/>
        <end position="19"/>
    </location>
</feature>
<evidence type="ECO:0008006" key="4">
    <source>
        <dbReference type="Google" id="ProtNLM"/>
    </source>
</evidence>
<evidence type="ECO:0000313" key="2">
    <source>
        <dbReference type="EMBL" id="MDZ8117322.1"/>
    </source>
</evidence>
<gene>
    <name evidence="2" type="ORF">P9H32_01675</name>
</gene>
<sequence length="193" mass="20278">MKSSGIVYLSLMMALPMMGKSDVVFDLLGNSAIYSVLDGQSTASVTNGSLIATLSSSEGTLNRTASGFGMNGPGSDDTDALNLDQYIDITFDQTVRFKNVNVSSWGSGSSAEIRLGSNDVYTAMGTISTTGNAPFDFRISGGQTVRIYATGETTPTNGFSFDGFSVEAIPEPAVISFIALISLGSLAIRRMFN</sequence>
<feature type="chain" id="PRO_5046040629" description="PEP-CTERM protein-sorting domain-containing protein" evidence="1">
    <location>
        <begin position="20"/>
        <end position="193"/>
    </location>
</feature>
<organism evidence="2 3">
    <name type="scientific">Pontiella agarivorans</name>
    <dbReference type="NCBI Taxonomy" id="3038953"/>
    <lineage>
        <taxon>Bacteria</taxon>
        <taxon>Pseudomonadati</taxon>
        <taxon>Kiritimatiellota</taxon>
        <taxon>Kiritimatiellia</taxon>
        <taxon>Kiritimatiellales</taxon>
        <taxon>Pontiellaceae</taxon>
        <taxon>Pontiella</taxon>
    </lineage>
</organism>
<dbReference type="RefSeq" id="WP_322607123.1">
    <property type="nucleotide sequence ID" value="NZ_JARVCO010000002.1"/>
</dbReference>